<gene>
    <name evidence="2" type="ORF">NTJ_09430</name>
</gene>
<accession>A0ABN7AX77</accession>
<sequence>MAGTGRIVDNEMVEGLDVWYLRRTALWEMLNVYRETGKKNYVWWLYFFITYGFCFPIILSSLLGPFFVEKDLEGMTLTLLNPLTTVQMVVKFQLCLWTGLESQSKLLNLMKKDFLTCIPPEKKARAEEILRESGREATFVANIALFINGLTVSTLNIIPILRSEFFHESLGIKFFGKPSGHNKILGFWWPGDLDETPESQLIYIYEFGICSYVGLFITLIEALIAQNIIMLTAHLKVLIFLIREIKSTESCESELLT</sequence>
<dbReference type="EMBL" id="AP028915">
    <property type="protein sequence ID" value="BES96618.1"/>
    <property type="molecule type" value="Genomic_DNA"/>
</dbReference>
<feature type="transmembrane region" description="Helical" evidence="1">
    <location>
        <begin position="202"/>
        <end position="224"/>
    </location>
</feature>
<feature type="transmembrane region" description="Helical" evidence="1">
    <location>
        <begin position="139"/>
        <end position="161"/>
    </location>
</feature>
<name>A0ABN7AX77_9HEMI</name>
<feature type="transmembrane region" description="Helical" evidence="1">
    <location>
        <begin position="79"/>
        <end position="100"/>
    </location>
</feature>
<evidence type="ECO:0000256" key="1">
    <source>
        <dbReference type="SAM" id="Phobius"/>
    </source>
</evidence>
<protein>
    <recommendedName>
        <fullName evidence="4">Odorant receptor</fullName>
    </recommendedName>
</protein>
<evidence type="ECO:0008006" key="4">
    <source>
        <dbReference type="Google" id="ProtNLM"/>
    </source>
</evidence>
<keyword evidence="1" id="KW-0812">Transmembrane</keyword>
<dbReference type="Proteomes" id="UP001307889">
    <property type="component" value="Chromosome 7"/>
</dbReference>
<proteinExistence type="predicted"/>
<keyword evidence="1" id="KW-0472">Membrane</keyword>
<organism evidence="2 3">
    <name type="scientific">Nesidiocoris tenuis</name>
    <dbReference type="NCBI Taxonomy" id="355587"/>
    <lineage>
        <taxon>Eukaryota</taxon>
        <taxon>Metazoa</taxon>
        <taxon>Ecdysozoa</taxon>
        <taxon>Arthropoda</taxon>
        <taxon>Hexapoda</taxon>
        <taxon>Insecta</taxon>
        <taxon>Pterygota</taxon>
        <taxon>Neoptera</taxon>
        <taxon>Paraneoptera</taxon>
        <taxon>Hemiptera</taxon>
        <taxon>Heteroptera</taxon>
        <taxon>Panheteroptera</taxon>
        <taxon>Cimicomorpha</taxon>
        <taxon>Miridae</taxon>
        <taxon>Dicyphina</taxon>
        <taxon>Nesidiocoris</taxon>
    </lineage>
</organism>
<evidence type="ECO:0000313" key="2">
    <source>
        <dbReference type="EMBL" id="BES96618.1"/>
    </source>
</evidence>
<feature type="transmembrane region" description="Helical" evidence="1">
    <location>
        <begin position="43"/>
        <end position="67"/>
    </location>
</feature>
<reference evidence="2 3" key="1">
    <citation type="submission" date="2023-09" db="EMBL/GenBank/DDBJ databases">
        <title>Nesidiocoris tenuis whole genome shotgun sequence.</title>
        <authorList>
            <person name="Shibata T."/>
            <person name="Shimoda M."/>
            <person name="Kobayashi T."/>
            <person name="Uehara T."/>
        </authorList>
    </citation>
    <scope>NUCLEOTIDE SEQUENCE [LARGE SCALE GENOMIC DNA]</scope>
    <source>
        <strain evidence="2 3">Japan</strain>
    </source>
</reference>
<evidence type="ECO:0000313" key="3">
    <source>
        <dbReference type="Proteomes" id="UP001307889"/>
    </source>
</evidence>
<keyword evidence="1" id="KW-1133">Transmembrane helix</keyword>
<keyword evidence="3" id="KW-1185">Reference proteome</keyword>